<accession>A0A0W8FWL8</accession>
<dbReference type="PANTHER" id="PTHR47799">
    <property type="entry name" value="OMEGA-AMIDASE YAFV"/>
    <property type="match status" value="1"/>
</dbReference>
<sequence length="253" mass="29701">MKISLFQYSPEWENVEENISIIESILTRNVADEEIIIFPEMTLTGFTMESKKFAEEIDGTGTKYFISLSQRLKKHIFTGIIERDEDKIYNSLVHFDDYGLIRARYRKIHPFSYAKENQFYDAANETVSTKIDQTKIGLTICYDLRFPELYRLYGKERNEIIINIANWPIKRIEHWKHLLKSRAIENQCYMIGVNRIGSDPFNEYNGASAVFDPMGEEVLMCPNEEGIFRAEIDLTKVEEVREKLPFLDDIKLL</sequence>
<gene>
    <name evidence="2" type="ORF">ASZ90_004940</name>
</gene>
<dbReference type="Gene3D" id="3.60.110.10">
    <property type="entry name" value="Carbon-nitrogen hydrolase"/>
    <property type="match status" value="1"/>
</dbReference>
<feature type="domain" description="CN hydrolase" evidence="1">
    <location>
        <begin position="1"/>
        <end position="234"/>
    </location>
</feature>
<dbReference type="PROSITE" id="PS50263">
    <property type="entry name" value="CN_HYDROLASE"/>
    <property type="match status" value="1"/>
</dbReference>
<name>A0A0W8FWL8_9ZZZZ</name>
<organism evidence="2">
    <name type="scientific">hydrocarbon metagenome</name>
    <dbReference type="NCBI Taxonomy" id="938273"/>
    <lineage>
        <taxon>unclassified sequences</taxon>
        <taxon>metagenomes</taxon>
        <taxon>ecological metagenomes</taxon>
    </lineage>
</organism>
<dbReference type="GO" id="GO:0004040">
    <property type="term" value="F:amidase activity"/>
    <property type="evidence" value="ECO:0007669"/>
    <property type="project" value="UniProtKB-EC"/>
</dbReference>
<reference evidence="2" key="1">
    <citation type="journal article" date="2015" name="Proc. Natl. Acad. Sci. U.S.A.">
        <title>Networks of energetic and metabolic interactions define dynamics in microbial communities.</title>
        <authorList>
            <person name="Embree M."/>
            <person name="Liu J.K."/>
            <person name="Al-Bassam M.M."/>
            <person name="Zengler K."/>
        </authorList>
    </citation>
    <scope>NUCLEOTIDE SEQUENCE</scope>
</reference>
<dbReference type="InterPro" id="IPR003010">
    <property type="entry name" value="C-N_Hydrolase"/>
</dbReference>
<dbReference type="EMBL" id="LNQE01000737">
    <property type="protein sequence ID" value="KUG25242.1"/>
    <property type="molecule type" value="Genomic_DNA"/>
</dbReference>
<keyword evidence="2" id="KW-0378">Hydrolase</keyword>
<dbReference type="EC" id="3.5.1.4" evidence="2"/>
<comment type="caution">
    <text evidence="2">The sequence shown here is derived from an EMBL/GenBank/DDBJ whole genome shotgun (WGS) entry which is preliminary data.</text>
</comment>
<dbReference type="Pfam" id="PF00795">
    <property type="entry name" value="CN_hydrolase"/>
    <property type="match status" value="1"/>
</dbReference>
<dbReference type="AlphaFoldDB" id="A0A0W8FWL8"/>
<evidence type="ECO:0000259" key="1">
    <source>
        <dbReference type="PROSITE" id="PS50263"/>
    </source>
</evidence>
<evidence type="ECO:0000313" key="2">
    <source>
        <dbReference type="EMBL" id="KUG25242.1"/>
    </source>
</evidence>
<dbReference type="GO" id="GO:0050152">
    <property type="term" value="F:omega-amidase activity"/>
    <property type="evidence" value="ECO:0007669"/>
    <property type="project" value="TreeGrafter"/>
</dbReference>
<dbReference type="InterPro" id="IPR052737">
    <property type="entry name" value="Omega-amidase_YafV"/>
</dbReference>
<dbReference type="InterPro" id="IPR036526">
    <property type="entry name" value="C-N_Hydrolase_sf"/>
</dbReference>
<proteinExistence type="predicted"/>
<dbReference type="SUPFAM" id="SSF56317">
    <property type="entry name" value="Carbon-nitrogen hydrolase"/>
    <property type="match status" value="1"/>
</dbReference>
<dbReference type="GO" id="GO:0106008">
    <property type="term" value="F:2-oxoglutaramate amidase activity"/>
    <property type="evidence" value="ECO:0007669"/>
    <property type="project" value="TreeGrafter"/>
</dbReference>
<protein>
    <submittedName>
        <fullName evidence="2">Aliphatic amidase amie</fullName>
        <ecNumber evidence="2">3.5.1.4</ecNumber>
    </submittedName>
</protein>
<dbReference type="PANTHER" id="PTHR47799:SF1">
    <property type="entry name" value="OMEGA-AMIDASE YAFV"/>
    <property type="match status" value="1"/>
</dbReference>